<name>A0A7G9YZL9_9EURY</name>
<organism evidence="1">
    <name type="scientific">Candidatus Methanophagaceae archaeon ANME-1 ERB6</name>
    <dbReference type="NCBI Taxonomy" id="2759912"/>
    <lineage>
        <taxon>Archaea</taxon>
        <taxon>Methanobacteriati</taxon>
        <taxon>Methanobacteriota</taxon>
        <taxon>Stenosarchaea group</taxon>
        <taxon>Methanomicrobia</taxon>
        <taxon>Candidatus Methanophagales</taxon>
        <taxon>Candidatus Methanophagaceae</taxon>
    </lineage>
</organism>
<dbReference type="AlphaFoldDB" id="A0A7G9YZL9"/>
<protein>
    <submittedName>
        <fullName evidence="1">Uncharacterized protein</fullName>
    </submittedName>
</protein>
<dbReference type="InterPro" id="IPR011991">
    <property type="entry name" value="ArsR-like_HTH"/>
</dbReference>
<dbReference type="EMBL" id="MT631542">
    <property type="protein sequence ID" value="QNO53453.1"/>
    <property type="molecule type" value="Genomic_DNA"/>
</dbReference>
<dbReference type="Gene3D" id="1.10.10.10">
    <property type="entry name" value="Winged helix-like DNA-binding domain superfamily/Winged helix DNA-binding domain"/>
    <property type="match status" value="1"/>
</dbReference>
<sequence length="184" mass="21423">MKEQSEDIRINPEKEVSNLMKLSSLLFELSHPWRLKVLLLIAEARQRHSYISKKLKISPQETTRHLTRLQDAKLIEKDMQVFFRLTSYGKTVLSLLPGFEFLAEIGENLMNHNLDIPKEFIERIGELKSFEQVEGVMMIFRRVELALADAKTYMWIITPEILMSTVPIVDRNRDKGGYEGGIIF</sequence>
<dbReference type="InterPro" id="IPR036390">
    <property type="entry name" value="WH_DNA-bd_sf"/>
</dbReference>
<gene>
    <name evidence="1" type="ORF">HCHKDHBN_00024</name>
</gene>
<proteinExistence type="predicted"/>
<dbReference type="InterPro" id="IPR036388">
    <property type="entry name" value="WH-like_DNA-bd_sf"/>
</dbReference>
<dbReference type="SUPFAM" id="SSF46785">
    <property type="entry name" value="Winged helix' DNA-binding domain"/>
    <property type="match status" value="1"/>
</dbReference>
<reference evidence="1" key="1">
    <citation type="submission" date="2020-06" db="EMBL/GenBank/DDBJ databases">
        <title>Unique genomic features of the anaerobic methanotrophic archaea.</title>
        <authorList>
            <person name="Chadwick G.L."/>
            <person name="Skennerton C.T."/>
            <person name="Laso-Perez R."/>
            <person name="Leu A.O."/>
            <person name="Speth D.R."/>
            <person name="Yu H."/>
            <person name="Morgan-Lang C."/>
            <person name="Hatzenpichler R."/>
            <person name="Goudeau D."/>
            <person name="Malmstrom R."/>
            <person name="Brazelton W.J."/>
            <person name="Woyke T."/>
            <person name="Hallam S.J."/>
            <person name="Tyson G.W."/>
            <person name="Wegener G."/>
            <person name="Boetius A."/>
            <person name="Orphan V."/>
        </authorList>
    </citation>
    <scope>NUCLEOTIDE SEQUENCE</scope>
</reference>
<accession>A0A7G9YZL9</accession>
<evidence type="ECO:0000313" key="1">
    <source>
        <dbReference type="EMBL" id="QNO53453.1"/>
    </source>
</evidence>
<dbReference type="CDD" id="cd00090">
    <property type="entry name" value="HTH_ARSR"/>
    <property type="match status" value="1"/>
</dbReference>